<gene>
    <name evidence="1" type="ORF">BHM03_00046573</name>
</gene>
<name>A0A444FNV8_ENSVE</name>
<proteinExistence type="predicted"/>
<accession>A0A444FNV8</accession>
<reference evidence="1" key="1">
    <citation type="journal article" date="2018" name="Data Brief">
        <title>Genome sequence data from 17 accessions of Ensete ventricosum, a staple food crop for millions in Ethiopia.</title>
        <authorList>
            <person name="Yemataw Z."/>
            <person name="Muzemil S."/>
            <person name="Ambachew D."/>
            <person name="Tripathi L."/>
            <person name="Tesfaye K."/>
            <person name="Chala A."/>
            <person name="Farbos A."/>
            <person name="O'Neill P."/>
            <person name="Moore K."/>
            <person name="Grant M."/>
            <person name="Studholme D.J."/>
        </authorList>
    </citation>
    <scope>NUCLEOTIDE SEQUENCE [LARGE SCALE GENOMIC DNA]</scope>
    <source>
        <tissue evidence="1">Leaf</tissue>
    </source>
</reference>
<sequence length="69" mass="7571">MPFVPPAGGASGCVTKKRRSYKLIRGEHDVVIAGKRELGLRQGGRRAGERTALSMRPLERTAVMRPSRP</sequence>
<dbReference type="Proteomes" id="UP000290560">
    <property type="component" value="Unassembled WGS sequence"/>
</dbReference>
<dbReference type="AlphaFoldDB" id="A0A444FNV8"/>
<dbReference type="EMBL" id="KV876473">
    <property type="protein sequence ID" value="RZR74949.1"/>
    <property type="molecule type" value="Genomic_DNA"/>
</dbReference>
<protein>
    <submittedName>
        <fullName evidence="1">Uncharacterized protein</fullName>
    </submittedName>
</protein>
<evidence type="ECO:0000313" key="1">
    <source>
        <dbReference type="EMBL" id="RZR74949.1"/>
    </source>
</evidence>
<organism evidence="1">
    <name type="scientific">Ensete ventricosum</name>
    <name type="common">Abyssinian banana</name>
    <name type="synonym">Musa ensete</name>
    <dbReference type="NCBI Taxonomy" id="4639"/>
    <lineage>
        <taxon>Eukaryota</taxon>
        <taxon>Viridiplantae</taxon>
        <taxon>Streptophyta</taxon>
        <taxon>Embryophyta</taxon>
        <taxon>Tracheophyta</taxon>
        <taxon>Spermatophyta</taxon>
        <taxon>Magnoliopsida</taxon>
        <taxon>Liliopsida</taxon>
        <taxon>Zingiberales</taxon>
        <taxon>Musaceae</taxon>
        <taxon>Ensete</taxon>
    </lineage>
</organism>